<dbReference type="GO" id="GO:0003677">
    <property type="term" value="F:DNA binding"/>
    <property type="evidence" value="ECO:0007669"/>
    <property type="project" value="UniProtKB-KW"/>
</dbReference>
<evidence type="ECO:0000256" key="4">
    <source>
        <dbReference type="SAM" id="Phobius"/>
    </source>
</evidence>
<dbReference type="PRINTS" id="PR00038">
    <property type="entry name" value="HTHLUXR"/>
</dbReference>
<keyword evidence="4" id="KW-1133">Transmembrane helix</keyword>
<keyword evidence="2" id="KW-0238">DNA-binding</keyword>
<protein>
    <submittedName>
        <fullName evidence="6">Response regulator transcription factor</fullName>
    </submittedName>
</protein>
<evidence type="ECO:0000313" key="7">
    <source>
        <dbReference type="Proteomes" id="UP000564704"/>
    </source>
</evidence>
<evidence type="ECO:0000259" key="5">
    <source>
        <dbReference type="SMART" id="SM00421"/>
    </source>
</evidence>
<feature type="transmembrane region" description="Helical" evidence="4">
    <location>
        <begin position="103"/>
        <end position="122"/>
    </location>
</feature>
<dbReference type="PANTHER" id="PTHR44688:SF16">
    <property type="entry name" value="DNA-BINDING TRANSCRIPTIONAL ACTIVATOR DEVR_DOSR"/>
    <property type="match status" value="1"/>
</dbReference>
<dbReference type="SMART" id="SM00421">
    <property type="entry name" value="HTH_LUXR"/>
    <property type="match status" value="1"/>
</dbReference>
<dbReference type="GO" id="GO:0006355">
    <property type="term" value="P:regulation of DNA-templated transcription"/>
    <property type="evidence" value="ECO:0007669"/>
    <property type="project" value="InterPro"/>
</dbReference>
<accession>A0A844CMQ8</accession>
<keyword evidence="1" id="KW-0805">Transcription regulation</keyword>
<evidence type="ECO:0000256" key="3">
    <source>
        <dbReference type="ARBA" id="ARBA00023163"/>
    </source>
</evidence>
<dbReference type="EMBL" id="SZWE01000001">
    <property type="protein sequence ID" value="MRU14755.1"/>
    <property type="molecule type" value="Genomic_DNA"/>
</dbReference>
<evidence type="ECO:0000313" key="6">
    <source>
        <dbReference type="EMBL" id="MRU14755.1"/>
    </source>
</evidence>
<comment type="caution">
    <text evidence="6">The sequence shown here is derived from an EMBL/GenBank/DDBJ whole genome shotgun (WGS) entry which is preliminary data.</text>
</comment>
<organism evidence="6 7">
    <name type="scientific">Roseovarius bejariae</name>
    <dbReference type="NCBI Taxonomy" id="2576383"/>
    <lineage>
        <taxon>Bacteria</taxon>
        <taxon>Pseudomonadati</taxon>
        <taxon>Pseudomonadota</taxon>
        <taxon>Alphaproteobacteria</taxon>
        <taxon>Rhodobacterales</taxon>
        <taxon>Roseobacteraceae</taxon>
        <taxon>Roseovarius</taxon>
    </lineage>
</organism>
<name>A0A844CMQ8_9RHOB</name>
<feature type="transmembrane region" description="Helical" evidence="4">
    <location>
        <begin position="63"/>
        <end position="83"/>
    </location>
</feature>
<keyword evidence="4" id="KW-0812">Transmembrane</keyword>
<gene>
    <name evidence="6" type="ORF">FDP25_04840</name>
</gene>
<dbReference type="CDD" id="cd06170">
    <property type="entry name" value="LuxR_C_like"/>
    <property type="match status" value="1"/>
</dbReference>
<dbReference type="PANTHER" id="PTHR44688">
    <property type="entry name" value="DNA-BINDING TRANSCRIPTIONAL ACTIVATOR DEVR_DOSR"/>
    <property type="match status" value="1"/>
</dbReference>
<evidence type="ECO:0000256" key="2">
    <source>
        <dbReference type="ARBA" id="ARBA00023125"/>
    </source>
</evidence>
<keyword evidence="7" id="KW-1185">Reference proteome</keyword>
<dbReference type="AlphaFoldDB" id="A0A844CMQ8"/>
<dbReference type="InterPro" id="IPR000792">
    <property type="entry name" value="Tscrpt_reg_LuxR_C"/>
</dbReference>
<dbReference type="Gene3D" id="1.10.10.10">
    <property type="entry name" value="Winged helix-like DNA-binding domain superfamily/Winged helix DNA-binding domain"/>
    <property type="match status" value="1"/>
</dbReference>
<dbReference type="OrthoDB" id="8277135at2"/>
<sequence length="232" mass="25833">MRPAKINSGLLRGACLPCPARPNGAMIWQVRPMPPYGRHDRPCVSLASRMPSMQSTGSMQASTLKYVTVFLIGSVIFFVFDVASDIYERVIANNAPSLLDLTHLLFEVFSAAALILAIRILMRQLRWLQARNTEQSESLNFLRGEMDSFARGKFDEWNLSSAERDIAMYMLKGLSIAEIAQARSTAEGTVKAQTSNIFRKTGVASRMELMSLFMDEFMDIGANLEPARQKAG</sequence>
<dbReference type="InterPro" id="IPR016032">
    <property type="entry name" value="Sig_transdc_resp-reg_C-effctor"/>
</dbReference>
<keyword evidence="4" id="KW-0472">Membrane</keyword>
<feature type="domain" description="HTH luxR-type" evidence="5">
    <location>
        <begin position="156"/>
        <end position="213"/>
    </location>
</feature>
<dbReference type="InterPro" id="IPR036388">
    <property type="entry name" value="WH-like_DNA-bd_sf"/>
</dbReference>
<dbReference type="Proteomes" id="UP000564704">
    <property type="component" value="Unassembled WGS sequence"/>
</dbReference>
<dbReference type="Pfam" id="PF00196">
    <property type="entry name" value="GerE"/>
    <property type="match status" value="1"/>
</dbReference>
<proteinExistence type="predicted"/>
<evidence type="ECO:0000256" key="1">
    <source>
        <dbReference type="ARBA" id="ARBA00023015"/>
    </source>
</evidence>
<keyword evidence="3" id="KW-0804">Transcription</keyword>
<reference evidence="6 7" key="1">
    <citation type="submission" date="2019-05" db="EMBL/GenBank/DDBJ databases">
        <title>Roseovarius bejariae sp. nov., a moderately halophylic bacterium isolated from a saline soil in Rambla Salada (Murcia).</title>
        <authorList>
            <person name="Castro D.J."/>
            <person name="Gomez-Altuve A."/>
            <person name="Reina J.C."/>
            <person name="Rodriguez M."/>
            <person name="Sampedro I."/>
            <person name="Llamas I."/>
            <person name="Martinez-Checa F."/>
        </authorList>
    </citation>
    <scope>NUCLEOTIDE SEQUENCE [LARGE SCALE GENOMIC DNA]</scope>
    <source>
        <strain evidence="6 7">A21</strain>
    </source>
</reference>
<dbReference type="SUPFAM" id="SSF46894">
    <property type="entry name" value="C-terminal effector domain of the bipartite response regulators"/>
    <property type="match status" value="1"/>
</dbReference>